<dbReference type="GO" id="GO:0065002">
    <property type="term" value="P:intracellular protein transmembrane transport"/>
    <property type="evidence" value="ECO:0007669"/>
    <property type="project" value="UniProtKB-UniRule"/>
</dbReference>
<keyword evidence="7 9" id="KW-0811">Translocation</keyword>
<comment type="subunit">
    <text evidence="9">Component of the Sec protein translocase complex. Heterotrimer consisting of SecY, SecE and SecG subunits. The heterotrimers can form oligomers, although 1 heterotrimer is thought to be able to translocate proteins. Interacts with the ribosome. Interacts with SecDF, and other proteins may be involved. Interacts with SecA.</text>
</comment>
<dbReference type="Gene3D" id="1.20.5.1030">
    <property type="entry name" value="Preprotein translocase secy subunit"/>
    <property type="match status" value="1"/>
</dbReference>
<dbReference type="GO" id="GO:0006605">
    <property type="term" value="P:protein targeting"/>
    <property type="evidence" value="ECO:0007669"/>
    <property type="project" value="UniProtKB-UniRule"/>
</dbReference>
<keyword evidence="3 9" id="KW-1003">Cell membrane</keyword>
<sequence>MSPFQFLKEVREELSRVTWPGKEEVIEATFGVVVFCAFVAVYFWVLDLFFSNVLELIIAK</sequence>
<dbReference type="GO" id="GO:0009306">
    <property type="term" value="P:protein secretion"/>
    <property type="evidence" value="ECO:0007669"/>
    <property type="project" value="UniProtKB-UniRule"/>
</dbReference>
<keyword evidence="2 9" id="KW-0813">Transport</keyword>
<evidence type="ECO:0000256" key="2">
    <source>
        <dbReference type="ARBA" id="ARBA00022448"/>
    </source>
</evidence>
<evidence type="ECO:0000256" key="4">
    <source>
        <dbReference type="ARBA" id="ARBA00022692"/>
    </source>
</evidence>
<evidence type="ECO:0000256" key="5">
    <source>
        <dbReference type="ARBA" id="ARBA00022927"/>
    </source>
</evidence>
<evidence type="ECO:0000256" key="7">
    <source>
        <dbReference type="ARBA" id="ARBA00023010"/>
    </source>
</evidence>
<reference evidence="10 11" key="1">
    <citation type="submission" date="2018-10" db="EMBL/GenBank/DDBJ databases">
        <title>Genomic Encyclopedia of Type Strains, Phase IV (KMG-IV): sequencing the most valuable type-strain genomes for metagenomic binning, comparative biology and taxonomic classification.</title>
        <authorList>
            <person name="Goeker M."/>
        </authorList>
    </citation>
    <scope>NUCLEOTIDE SEQUENCE [LARGE SCALE GENOMIC DNA]</scope>
    <source>
        <strain evidence="10 11">DSM 15521</strain>
    </source>
</reference>
<name>A0A420W782_9BACT</name>
<comment type="subcellular location">
    <subcellularLocation>
        <location evidence="9">Cell membrane</location>
        <topology evidence="9">Single-pass membrane protein</topology>
    </subcellularLocation>
    <subcellularLocation>
        <location evidence="1">Membrane</location>
    </subcellularLocation>
</comment>
<keyword evidence="8 9" id="KW-0472">Membrane</keyword>
<protein>
    <recommendedName>
        <fullName evidence="9">Protein translocase subunit SecE</fullName>
    </recommendedName>
</protein>
<gene>
    <name evidence="9" type="primary">secE</name>
    <name evidence="10" type="ORF">C7457_0004</name>
</gene>
<organism evidence="10 11">
    <name type="scientific">Thermovibrio guaymasensis</name>
    <dbReference type="NCBI Taxonomy" id="240167"/>
    <lineage>
        <taxon>Bacteria</taxon>
        <taxon>Pseudomonadati</taxon>
        <taxon>Aquificota</taxon>
        <taxon>Aquificia</taxon>
        <taxon>Desulfurobacteriales</taxon>
        <taxon>Desulfurobacteriaceae</taxon>
        <taxon>Thermovibrio</taxon>
    </lineage>
</organism>
<comment type="similarity">
    <text evidence="9">Belongs to the SecE/SEC61-gamma family.</text>
</comment>
<dbReference type="EMBL" id="RBIE01000001">
    <property type="protein sequence ID" value="RKQ63142.1"/>
    <property type="molecule type" value="Genomic_DNA"/>
</dbReference>
<evidence type="ECO:0000313" key="11">
    <source>
        <dbReference type="Proteomes" id="UP000280881"/>
    </source>
</evidence>
<dbReference type="HAMAP" id="MF_00422">
    <property type="entry name" value="SecE"/>
    <property type="match status" value="1"/>
</dbReference>
<keyword evidence="6 9" id="KW-1133">Transmembrane helix</keyword>
<keyword evidence="5 9" id="KW-0653">Protein transport</keyword>
<keyword evidence="4 9" id="KW-0812">Transmembrane</keyword>
<feature type="transmembrane region" description="Helical" evidence="9">
    <location>
        <begin position="28"/>
        <end position="50"/>
    </location>
</feature>
<evidence type="ECO:0000256" key="3">
    <source>
        <dbReference type="ARBA" id="ARBA00022475"/>
    </source>
</evidence>
<dbReference type="RefSeq" id="WP_121169300.1">
    <property type="nucleotide sequence ID" value="NZ_RBIE01000001.1"/>
</dbReference>
<evidence type="ECO:0000256" key="1">
    <source>
        <dbReference type="ARBA" id="ARBA00004370"/>
    </source>
</evidence>
<dbReference type="InterPro" id="IPR001901">
    <property type="entry name" value="Translocase_SecE/Sec61-g"/>
</dbReference>
<dbReference type="PANTHER" id="PTHR33910:SF1">
    <property type="entry name" value="PROTEIN TRANSLOCASE SUBUNIT SECE"/>
    <property type="match status" value="1"/>
</dbReference>
<keyword evidence="11" id="KW-1185">Reference proteome</keyword>
<dbReference type="Pfam" id="PF00584">
    <property type="entry name" value="SecE"/>
    <property type="match status" value="1"/>
</dbReference>
<dbReference type="AlphaFoldDB" id="A0A420W782"/>
<dbReference type="InterPro" id="IPR005807">
    <property type="entry name" value="SecE_bac"/>
</dbReference>
<proteinExistence type="inferred from homology"/>
<dbReference type="InterPro" id="IPR038379">
    <property type="entry name" value="SecE_sf"/>
</dbReference>
<evidence type="ECO:0000256" key="8">
    <source>
        <dbReference type="ARBA" id="ARBA00023136"/>
    </source>
</evidence>
<accession>A0A420W782</accession>
<evidence type="ECO:0000256" key="6">
    <source>
        <dbReference type="ARBA" id="ARBA00022989"/>
    </source>
</evidence>
<dbReference type="GO" id="GO:0005886">
    <property type="term" value="C:plasma membrane"/>
    <property type="evidence" value="ECO:0007669"/>
    <property type="project" value="UniProtKB-SubCell"/>
</dbReference>
<dbReference type="NCBIfam" id="TIGR00964">
    <property type="entry name" value="secE_bact"/>
    <property type="match status" value="1"/>
</dbReference>
<evidence type="ECO:0000256" key="9">
    <source>
        <dbReference type="HAMAP-Rule" id="MF_00422"/>
    </source>
</evidence>
<comment type="caution">
    <text evidence="10">The sequence shown here is derived from an EMBL/GenBank/DDBJ whole genome shotgun (WGS) entry which is preliminary data.</text>
</comment>
<dbReference type="GO" id="GO:0043952">
    <property type="term" value="P:protein transport by the Sec complex"/>
    <property type="evidence" value="ECO:0007669"/>
    <property type="project" value="UniProtKB-UniRule"/>
</dbReference>
<dbReference type="Proteomes" id="UP000280881">
    <property type="component" value="Unassembled WGS sequence"/>
</dbReference>
<comment type="function">
    <text evidence="9">Essential subunit of the Sec protein translocation channel SecYEG. Clamps together the 2 halves of SecY. May contact the channel plug during translocation.</text>
</comment>
<dbReference type="PANTHER" id="PTHR33910">
    <property type="entry name" value="PROTEIN TRANSLOCASE SUBUNIT SECE"/>
    <property type="match status" value="1"/>
</dbReference>
<dbReference type="GO" id="GO:0008320">
    <property type="term" value="F:protein transmembrane transporter activity"/>
    <property type="evidence" value="ECO:0007669"/>
    <property type="project" value="UniProtKB-UniRule"/>
</dbReference>
<evidence type="ECO:0000313" key="10">
    <source>
        <dbReference type="EMBL" id="RKQ63142.1"/>
    </source>
</evidence>